<dbReference type="EMBL" id="LXQA010663238">
    <property type="protein sequence ID" value="MCI64791.1"/>
    <property type="molecule type" value="Genomic_DNA"/>
</dbReference>
<proteinExistence type="predicted"/>
<sequence>MRPSMNDVAGTLEFALQLQESAELCEPQDSLLPLSR</sequence>
<evidence type="ECO:0000313" key="1">
    <source>
        <dbReference type="EMBL" id="MCI64791.1"/>
    </source>
</evidence>
<accession>A0A392TUC1</accession>
<dbReference type="Proteomes" id="UP000265520">
    <property type="component" value="Unassembled WGS sequence"/>
</dbReference>
<reference evidence="1 2" key="1">
    <citation type="journal article" date="2018" name="Front. Plant Sci.">
        <title>Red Clover (Trifolium pratense) and Zigzag Clover (T. medium) - A Picture of Genomic Similarities and Differences.</title>
        <authorList>
            <person name="Dluhosova J."/>
            <person name="Istvanek J."/>
            <person name="Nedelnik J."/>
            <person name="Repkova J."/>
        </authorList>
    </citation>
    <scope>NUCLEOTIDE SEQUENCE [LARGE SCALE GENOMIC DNA]</scope>
    <source>
        <strain evidence="2">cv. 10/8</strain>
        <tissue evidence="1">Leaf</tissue>
    </source>
</reference>
<comment type="caution">
    <text evidence="1">The sequence shown here is derived from an EMBL/GenBank/DDBJ whole genome shotgun (WGS) entry which is preliminary data.</text>
</comment>
<dbReference type="AlphaFoldDB" id="A0A392TUC1"/>
<protein>
    <submittedName>
        <fullName evidence="1">Uncharacterized protein</fullName>
    </submittedName>
</protein>
<name>A0A392TUC1_9FABA</name>
<organism evidence="1 2">
    <name type="scientific">Trifolium medium</name>
    <dbReference type="NCBI Taxonomy" id="97028"/>
    <lineage>
        <taxon>Eukaryota</taxon>
        <taxon>Viridiplantae</taxon>
        <taxon>Streptophyta</taxon>
        <taxon>Embryophyta</taxon>
        <taxon>Tracheophyta</taxon>
        <taxon>Spermatophyta</taxon>
        <taxon>Magnoliopsida</taxon>
        <taxon>eudicotyledons</taxon>
        <taxon>Gunneridae</taxon>
        <taxon>Pentapetalae</taxon>
        <taxon>rosids</taxon>
        <taxon>fabids</taxon>
        <taxon>Fabales</taxon>
        <taxon>Fabaceae</taxon>
        <taxon>Papilionoideae</taxon>
        <taxon>50 kb inversion clade</taxon>
        <taxon>NPAAA clade</taxon>
        <taxon>Hologalegina</taxon>
        <taxon>IRL clade</taxon>
        <taxon>Trifolieae</taxon>
        <taxon>Trifolium</taxon>
    </lineage>
</organism>
<keyword evidence="2" id="KW-1185">Reference proteome</keyword>
<feature type="non-terminal residue" evidence="1">
    <location>
        <position position="36"/>
    </location>
</feature>
<evidence type="ECO:0000313" key="2">
    <source>
        <dbReference type="Proteomes" id="UP000265520"/>
    </source>
</evidence>